<proteinExistence type="predicted"/>
<evidence type="ECO:0000313" key="1">
    <source>
        <dbReference type="EMBL" id="MBX73547.1"/>
    </source>
</evidence>
<dbReference type="EMBL" id="GGEC01093063">
    <property type="protein sequence ID" value="MBX73547.1"/>
    <property type="molecule type" value="Transcribed_RNA"/>
</dbReference>
<organism evidence="1">
    <name type="scientific">Rhizophora mucronata</name>
    <name type="common">Asiatic mangrove</name>
    <dbReference type="NCBI Taxonomy" id="61149"/>
    <lineage>
        <taxon>Eukaryota</taxon>
        <taxon>Viridiplantae</taxon>
        <taxon>Streptophyta</taxon>
        <taxon>Embryophyta</taxon>
        <taxon>Tracheophyta</taxon>
        <taxon>Spermatophyta</taxon>
        <taxon>Magnoliopsida</taxon>
        <taxon>eudicotyledons</taxon>
        <taxon>Gunneridae</taxon>
        <taxon>Pentapetalae</taxon>
        <taxon>rosids</taxon>
        <taxon>fabids</taxon>
        <taxon>Malpighiales</taxon>
        <taxon>Rhizophoraceae</taxon>
        <taxon>Rhizophora</taxon>
    </lineage>
</organism>
<reference evidence="1" key="1">
    <citation type="submission" date="2018-02" db="EMBL/GenBank/DDBJ databases">
        <title>Rhizophora mucronata_Transcriptome.</title>
        <authorList>
            <person name="Meera S.P."/>
            <person name="Sreeshan A."/>
            <person name="Augustine A."/>
        </authorList>
    </citation>
    <scope>NUCLEOTIDE SEQUENCE</scope>
    <source>
        <tissue evidence="1">Leaf</tissue>
    </source>
</reference>
<protein>
    <submittedName>
        <fullName evidence="1">Uncharacterized protein</fullName>
    </submittedName>
</protein>
<sequence length="13" mass="1506">MYTFTCIVASEQI</sequence>
<accession>A0A2P2R2Z1</accession>
<name>A0A2P2R2Z1_RHIMU</name>